<gene>
    <name evidence="1" type="ORF">J2Z64_001901</name>
</gene>
<reference evidence="1" key="1">
    <citation type="submission" date="2021-03" db="EMBL/GenBank/DDBJ databases">
        <title>Genomic Encyclopedia of Type Strains, Phase IV (KMG-IV): sequencing the most valuable type-strain genomes for metagenomic binning, comparative biology and taxonomic classification.</title>
        <authorList>
            <person name="Goeker M."/>
        </authorList>
    </citation>
    <scope>NUCLEOTIDE SEQUENCE</scope>
    <source>
        <strain evidence="1">DSM 107338</strain>
    </source>
</reference>
<keyword evidence="2" id="KW-1185">Reference proteome</keyword>
<dbReference type="OrthoDB" id="2706506at2"/>
<sequence length="105" mass="12506">MTDKKHYFVAVSESEIREIRLDDNEEEFEIVADDDELNELRESFLNMKEHANTATSFIIKDPFDDRRADRERDAYERNLQQVYRKIYDLGTAETKSKIRETGIIN</sequence>
<comment type="caution">
    <text evidence="1">The sequence shown here is derived from an EMBL/GenBank/DDBJ whole genome shotgun (WGS) entry which is preliminary data.</text>
</comment>
<dbReference type="EMBL" id="JAGGMB010000005">
    <property type="protein sequence ID" value="MBP2077646.1"/>
    <property type="molecule type" value="Genomic_DNA"/>
</dbReference>
<evidence type="ECO:0000313" key="2">
    <source>
        <dbReference type="Proteomes" id="UP001138793"/>
    </source>
</evidence>
<protein>
    <submittedName>
        <fullName evidence="1">Uncharacterized protein</fullName>
    </submittedName>
</protein>
<dbReference type="AlphaFoldDB" id="A0A9X0YT88"/>
<proteinExistence type="predicted"/>
<organism evidence="1 2">
    <name type="scientific">Oceanobacillus polygoni</name>
    <dbReference type="NCBI Taxonomy" id="1235259"/>
    <lineage>
        <taxon>Bacteria</taxon>
        <taxon>Bacillati</taxon>
        <taxon>Bacillota</taxon>
        <taxon>Bacilli</taxon>
        <taxon>Bacillales</taxon>
        <taxon>Bacillaceae</taxon>
        <taxon>Oceanobacillus</taxon>
    </lineage>
</organism>
<dbReference type="RefSeq" id="WP_149476296.1">
    <property type="nucleotide sequence ID" value="NZ_JAGGMB010000005.1"/>
</dbReference>
<dbReference type="Proteomes" id="UP001138793">
    <property type="component" value="Unassembled WGS sequence"/>
</dbReference>
<evidence type="ECO:0000313" key="1">
    <source>
        <dbReference type="EMBL" id="MBP2077646.1"/>
    </source>
</evidence>
<accession>A0A9X0YT88</accession>
<name>A0A9X0YT88_9BACI</name>